<evidence type="ECO:0000256" key="1">
    <source>
        <dbReference type="SAM" id="Phobius"/>
    </source>
</evidence>
<name>A0A1W0X881_HYPEX</name>
<protein>
    <submittedName>
        <fullName evidence="2">Uncharacterized protein</fullName>
    </submittedName>
</protein>
<accession>A0A1W0X881</accession>
<evidence type="ECO:0000313" key="2">
    <source>
        <dbReference type="EMBL" id="OQV23614.1"/>
    </source>
</evidence>
<reference evidence="3" key="1">
    <citation type="submission" date="2017-01" db="EMBL/GenBank/DDBJ databases">
        <title>Comparative genomics of anhydrobiosis in the tardigrade Hypsibius dujardini.</title>
        <authorList>
            <person name="Yoshida Y."/>
            <person name="Koutsovoulos G."/>
            <person name="Laetsch D."/>
            <person name="Stevens L."/>
            <person name="Kumar S."/>
            <person name="Horikawa D."/>
            <person name="Ishino K."/>
            <person name="Komine S."/>
            <person name="Tomita M."/>
            <person name="Blaxter M."/>
            <person name="Arakawa K."/>
        </authorList>
    </citation>
    <scope>NUCLEOTIDE SEQUENCE [LARGE SCALE GENOMIC DNA]</scope>
    <source>
        <strain evidence="3">Z151</strain>
    </source>
</reference>
<comment type="caution">
    <text evidence="2">The sequence shown here is derived from an EMBL/GenBank/DDBJ whole genome shotgun (WGS) entry which is preliminary data.</text>
</comment>
<dbReference type="EMBL" id="MTYJ01000010">
    <property type="protein sequence ID" value="OQV23614.1"/>
    <property type="molecule type" value="Genomic_DNA"/>
</dbReference>
<keyword evidence="1" id="KW-1133">Transmembrane helix</keyword>
<organism evidence="2 3">
    <name type="scientific">Hypsibius exemplaris</name>
    <name type="common">Freshwater tardigrade</name>
    <dbReference type="NCBI Taxonomy" id="2072580"/>
    <lineage>
        <taxon>Eukaryota</taxon>
        <taxon>Metazoa</taxon>
        <taxon>Ecdysozoa</taxon>
        <taxon>Tardigrada</taxon>
        <taxon>Eutardigrada</taxon>
        <taxon>Parachela</taxon>
        <taxon>Hypsibioidea</taxon>
        <taxon>Hypsibiidae</taxon>
        <taxon>Hypsibius</taxon>
    </lineage>
</organism>
<sequence>MSLKAKQVTKGAALTTTAIVGGVELVIAAPVVVAGAAVAAAGVFLLVVDSVDLQLATHKSRHLLEEKSFCFFRLSNPVYPLWLLCRKEVVKSQ</sequence>
<dbReference type="AlphaFoldDB" id="A0A1W0X881"/>
<feature type="transmembrane region" description="Helical" evidence="1">
    <location>
        <begin position="25"/>
        <end position="48"/>
    </location>
</feature>
<evidence type="ECO:0000313" key="3">
    <source>
        <dbReference type="Proteomes" id="UP000192578"/>
    </source>
</evidence>
<proteinExistence type="predicted"/>
<gene>
    <name evidence="2" type="ORF">BV898_02359</name>
</gene>
<keyword evidence="3" id="KW-1185">Reference proteome</keyword>
<keyword evidence="1" id="KW-0812">Transmembrane</keyword>
<dbReference type="Proteomes" id="UP000192578">
    <property type="component" value="Unassembled WGS sequence"/>
</dbReference>
<keyword evidence="1" id="KW-0472">Membrane</keyword>